<dbReference type="GO" id="GO:0016757">
    <property type="term" value="F:glycosyltransferase activity"/>
    <property type="evidence" value="ECO:0007669"/>
    <property type="project" value="InterPro"/>
</dbReference>
<dbReference type="Proteomes" id="UP000718012">
    <property type="component" value="Unassembled WGS sequence"/>
</dbReference>
<accession>A0A921FFJ4</accession>
<protein>
    <submittedName>
        <fullName evidence="2">Glycosyltransferase family 4 protein</fullName>
    </submittedName>
</protein>
<dbReference type="Pfam" id="PF00534">
    <property type="entry name" value="Glycos_transf_1"/>
    <property type="match status" value="1"/>
</dbReference>
<gene>
    <name evidence="2" type="ORF">K8U81_12090</name>
</gene>
<evidence type="ECO:0000259" key="1">
    <source>
        <dbReference type="Pfam" id="PF00534"/>
    </source>
</evidence>
<comment type="caution">
    <text evidence="2">The sequence shown here is derived from an EMBL/GenBank/DDBJ whole genome shotgun (WGS) entry which is preliminary data.</text>
</comment>
<dbReference type="InterPro" id="IPR001296">
    <property type="entry name" value="Glyco_trans_1"/>
</dbReference>
<proteinExistence type="predicted"/>
<dbReference type="PANTHER" id="PTHR12526">
    <property type="entry name" value="GLYCOSYLTRANSFERASE"/>
    <property type="match status" value="1"/>
</dbReference>
<evidence type="ECO:0000313" key="3">
    <source>
        <dbReference type="Proteomes" id="UP000718012"/>
    </source>
</evidence>
<reference evidence="2" key="2">
    <citation type="submission" date="2021-09" db="EMBL/GenBank/DDBJ databases">
        <authorList>
            <person name="Gilroy R."/>
        </authorList>
    </citation>
    <scope>NUCLEOTIDE SEQUENCE</scope>
    <source>
        <strain evidence="2">CHK165-8395</strain>
    </source>
</reference>
<feature type="domain" description="Glycosyl transferase family 1" evidence="1">
    <location>
        <begin position="193"/>
        <end position="350"/>
    </location>
</feature>
<name>A0A921FFJ4_9BACT</name>
<dbReference type="CDD" id="cd03820">
    <property type="entry name" value="GT4_AmsD-like"/>
    <property type="match status" value="1"/>
</dbReference>
<organism evidence="2 3">
    <name type="scientific">Phocaeicola coprocola</name>
    <dbReference type="NCBI Taxonomy" id="310298"/>
    <lineage>
        <taxon>Bacteria</taxon>
        <taxon>Pseudomonadati</taxon>
        <taxon>Bacteroidota</taxon>
        <taxon>Bacteroidia</taxon>
        <taxon>Bacteroidales</taxon>
        <taxon>Bacteroidaceae</taxon>
        <taxon>Phocaeicola</taxon>
    </lineage>
</organism>
<dbReference type="PANTHER" id="PTHR12526:SF630">
    <property type="entry name" value="GLYCOSYLTRANSFERASE"/>
    <property type="match status" value="1"/>
</dbReference>
<sequence>MKIVYSINSIRGLGGIQKVTLLKANTLAEIPDNDVYIIVTDNWMHHPLTHELSPKIHFINLEINYYKDDYKSRLHQILSNFKLIKHYFKLQKAISQIKPNIIISVGQSEKYIVPLLHTKAIKIREIHFNSNYRDFTYKSKILAKILKFLDYKVISKGYDKIVLLTKEDKDTFFPNNNKYTYIHNPLTFEPTYNYNNNSNYIIAVGRLSTEKDFLSLIKAWSLIYQKCPNWKIKIVGDGPEKNTLEEEIKKLQLSNSIELSGYSNNIKKEMSNSSIFVMTSYFEGFGLVLLEAMACGLPPIAFSCQFGPRDIITDGKNGLLVYNRDIKSLSEKLIYLIQYPDIRKEMSNQALARVNDFSINSIIDEWMKLFQSELSNRKTC</sequence>
<dbReference type="SUPFAM" id="SSF53756">
    <property type="entry name" value="UDP-Glycosyltransferase/glycogen phosphorylase"/>
    <property type="match status" value="1"/>
</dbReference>
<reference evidence="2" key="1">
    <citation type="journal article" date="2021" name="PeerJ">
        <title>Extensive microbial diversity within the chicken gut microbiome revealed by metagenomics and culture.</title>
        <authorList>
            <person name="Gilroy R."/>
            <person name="Ravi A."/>
            <person name="Getino M."/>
            <person name="Pursley I."/>
            <person name="Horton D.L."/>
            <person name="Alikhan N.F."/>
            <person name="Baker D."/>
            <person name="Gharbi K."/>
            <person name="Hall N."/>
            <person name="Watson M."/>
            <person name="Adriaenssens E.M."/>
            <person name="Foster-Nyarko E."/>
            <person name="Jarju S."/>
            <person name="Secka A."/>
            <person name="Antonio M."/>
            <person name="Oren A."/>
            <person name="Chaudhuri R.R."/>
            <person name="La Ragione R."/>
            <person name="Hildebrand F."/>
            <person name="Pallen M.J."/>
        </authorList>
    </citation>
    <scope>NUCLEOTIDE SEQUENCE</scope>
    <source>
        <strain evidence="2">CHK165-8395</strain>
    </source>
</reference>
<dbReference type="Gene3D" id="3.40.50.2000">
    <property type="entry name" value="Glycogen Phosphorylase B"/>
    <property type="match status" value="2"/>
</dbReference>
<evidence type="ECO:0000313" key="2">
    <source>
        <dbReference type="EMBL" id="HJF08901.1"/>
    </source>
</evidence>
<dbReference type="AlphaFoldDB" id="A0A921FFJ4"/>
<dbReference type="EMBL" id="DYXD01000261">
    <property type="protein sequence ID" value="HJF08901.1"/>
    <property type="molecule type" value="Genomic_DNA"/>
</dbReference>